<keyword evidence="1" id="KW-0472">Membrane</keyword>
<keyword evidence="1" id="KW-1133">Transmembrane helix</keyword>
<dbReference type="PROSITE" id="PS50041">
    <property type="entry name" value="C_TYPE_LECTIN_2"/>
    <property type="match status" value="1"/>
</dbReference>
<evidence type="ECO:0000313" key="3">
    <source>
        <dbReference type="Ensembl" id="ENSPMGP00000007397.1"/>
    </source>
</evidence>
<dbReference type="Gene3D" id="3.10.100.10">
    <property type="entry name" value="Mannose-Binding Protein A, subunit A"/>
    <property type="match status" value="1"/>
</dbReference>
<dbReference type="Ensembl" id="ENSPMGT00000007873.1">
    <property type="protein sequence ID" value="ENSPMGP00000007397.1"/>
    <property type="gene ID" value="ENSPMGG00000006132.1"/>
</dbReference>
<dbReference type="Proteomes" id="UP000261520">
    <property type="component" value="Unplaced"/>
</dbReference>
<dbReference type="PANTHER" id="PTHR22803">
    <property type="entry name" value="MANNOSE, PHOSPHOLIPASE, LECTIN RECEPTOR RELATED"/>
    <property type="match status" value="1"/>
</dbReference>
<organism evidence="3 4">
    <name type="scientific">Periophthalmus magnuspinnatus</name>
    <dbReference type="NCBI Taxonomy" id="409849"/>
    <lineage>
        <taxon>Eukaryota</taxon>
        <taxon>Metazoa</taxon>
        <taxon>Chordata</taxon>
        <taxon>Craniata</taxon>
        <taxon>Vertebrata</taxon>
        <taxon>Euteleostomi</taxon>
        <taxon>Actinopterygii</taxon>
        <taxon>Neopterygii</taxon>
        <taxon>Teleostei</taxon>
        <taxon>Neoteleostei</taxon>
        <taxon>Acanthomorphata</taxon>
        <taxon>Gobiaria</taxon>
        <taxon>Gobiiformes</taxon>
        <taxon>Gobioidei</taxon>
        <taxon>Gobiidae</taxon>
        <taxon>Oxudercinae</taxon>
        <taxon>Periophthalmus</taxon>
    </lineage>
</organism>
<reference evidence="3" key="1">
    <citation type="submission" date="2025-08" db="UniProtKB">
        <authorList>
            <consortium name="Ensembl"/>
        </authorList>
    </citation>
    <scope>IDENTIFICATION</scope>
</reference>
<keyword evidence="1" id="KW-0812">Transmembrane</keyword>
<accession>A0A3B3ZRT4</accession>
<evidence type="ECO:0000259" key="2">
    <source>
        <dbReference type="PROSITE" id="PS50041"/>
    </source>
</evidence>
<dbReference type="STRING" id="409849.ENSPMGP00000007397"/>
<protein>
    <recommendedName>
        <fullName evidence="2">C-type lectin domain-containing protein</fullName>
    </recommendedName>
</protein>
<feature type="transmembrane region" description="Helical" evidence="1">
    <location>
        <begin position="30"/>
        <end position="49"/>
    </location>
</feature>
<sequence length="223" mass="25092">MYGLLGALLWPRGPKQLHTLLIGWTGPWRLLLFTMGFVPLFIAHLSFVCKHQSRLLSKYSNYQHGAIADGTLKTRILVSVVSVLTDMCGHHIPRVESFDGSCFEFVGLQRPFLRAQSWCERGGGHLAFILNDETQQFLQKHLHPAKDWWLGLAPAAPNFTLDTTGDGSLSWLDGSDVSYNNWVNTPEPASACGYIQRHSGFQWEATDNCTQEYNFICQFGMSP</sequence>
<dbReference type="Pfam" id="PF00059">
    <property type="entry name" value="Lectin_C"/>
    <property type="match status" value="1"/>
</dbReference>
<reference evidence="3" key="2">
    <citation type="submission" date="2025-09" db="UniProtKB">
        <authorList>
            <consortium name="Ensembl"/>
        </authorList>
    </citation>
    <scope>IDENTIFICATION</scope>
</reference>
<evidence type="ECO:0000256" key="1">
    <source>
        <dbReference type="SAM" id="Phobius"/>
    </source>
</evidence>
<feature type="domain" description="C-type lectin" evidence="2">
    <location>
        <begin position="98"/>
        <end position="218"/>
    </location>
</feature>
<name>A0A3B3ZRT4_9GOBI</name>
<dbReference type="CDD" id="cd00037">
    <property type="entry name" value="CLECT"/>
    <property type="match status" value="1"/>
</dbReference>
<dbReference type="InterPro" id="IPR001304">
    <property type="entry name" value="C-type_lectin-like"/>
</dbReference>
<proteinExistence type="predicted"/>
<dbReference type="SUPFAM" id="SSF56436">
    <property type="entry name" value="C-type lectin-like"/>
    <property type="match status" value="1"/>
</dbReference>
<keyword evidence="4" id="KW-1185">Reference proteome</keyword>
<dbReference type="AlphaFoldDB" id="A0A3B3ZRT4"/>
<dbReference type="InterPro" id="IPR016186">
    <property type="entry name" value="C-type_lectin-like/link_sf"/>
</dbReference>
<dbReference type="InterPro" id="IPR016187">
    <property type="entry name" value="CTDL_fold"/>
</dbReference>
<evidence type="ECO:0000313" key="4">
    <source>
        <dbReference type="Proteomes" id="UP000261520"/>
    </source>
</evidence>
<dbReference type="InterPro" id="IPR050111">
    <property type="entry name" value="C-type_lectin/snaclec_domain"/>
</dbReference>
<dbReference type="SMART" id="SM00034">
    <property type="entry name" value="CLECT"/>
    <property type="match status" value="1"/>
</dbReference>